<evidence type="ECO:0000313" key="2">
    <source>
        <dbReference type="EMBL" id="RDV00422.1"/>
    </source>
</evidence>
<protein>
    <recommendedName>
        <fullName evidence="1">Putative zinc-finger domain-containing protein</fullName>
    </recommendedName>
</protein>
<name>A0A3D8K765_9BURK</name>
<dbReference type="EMBL" id="QRGA01000001">
    <property type="protein sequence ID" value="RDV00422.1"/>
    <property type="molecule type" value="Genomic_DNA"/>
</dbReference>
<dbReference type="InterPro" id="IPR041916">
    <property type="entry name" value="Anti_sigma_zinc_sf"/>
</dbReference>
<evidence type="ECO:0000313" key="3">
    <source>
        <dbReference type="Proteomes" id="UP000256838"/>
    </source>
</evidence>
<accession>A0A3D8K765</accession>
<dbReference type="Proteomes" id="UP000256838">
    <property type="component" value="Unassembled WGS sequence"/>
</dbReference>
<dbReference type="AlphaFoldDB" id="A0A3D8K765"/>
<evidence type="ECO:0000259" key="1">
    <source>
        <dbReference type="Pfam" id="PF13490"/>
    </source>
</evidence>
<proteinExistence type="predicted"/>
<organism evidence="2 3">
    <name type="scientific">Trinickia dinghuensis</name>
    <dbReference type="NCBI Taxonomy" id="2291023"/>
    <lineage>
        <taxon>Bacteria</taxon>
        <taxon>Pseudomonadati</taxon>
        <taxon>Pseudomonadota</taxon>
        <taxon>Betaproteobacteria</taxon>
        <taxon>Burkholderiales</taxon>
        <taxon>Burkholderiaceae</taxon>
        <taxon>Trinickia</taxon>
    </lineage>
</organism>
<dbReference type="RefSeq" id="WP_115531692.1">
    <property type="nucleotide sequence ID" value="NZ_QRGA01000001.1"/>
</dbReference>
<feature type="domain" description="Putative zinc-finger" evidence="1">
    <location>
        <begin position="17"/>
        <end position="48"/>
    </location>
</feature>
<sequence length="221" mass="23883">MKNDSIDNGCERAHLRVWDMLPWVVNGTASEAERHDVDTHLSECAYCREEFARQRRVQAVMSADAQPEVSVERGLERLLEQVDAHEQQAARNARESGTAGSRRWAWAACGLAAMVLLEAGGLVELSAPHRSSATYHTLSSPDAGLPQAAIRLVVDPSMTAGKLQALLVSLKLQIVGGPNEDGVYSLGVLGRGHDIEKDIAALRAAPGVRFVEPADAARNEQ</sequence>
<gene>
    <name evidence="2" type="ORF">DWV00_01100</name>
</gene>
<dbReference type="Pfam" id="PF13490">
    <property type="entry name" value="zf-HC2"/>
    <property type="match status" value="1"/>
</dbReference>
<dbReference type="OrthoDB" id="5958009at2"/>
<keyword evidence="3" id="KW-1185">Reference proteome</keyword>
<dbReference type="Gene3D" id="1.10.10.1320">
    <property type="entry name" value="Anti-sigma factor, zinc-finger domain"/>
    <property type="match status" value="1"/>
</dbReference>
<dbReference type="InterPro" id="IPR027383">
    <property type="entry name" value="Znf_put"/>
</dbReference>
<reference evidence="2 3" key="1">
    <citation type="submission" date="2018-08" db="EMBL/GenBank/DDBJ databases">
        <title>Paraburkholderia sp. DHOM06 isolated from forest soil.</title>
        <authorList>
            <person name="Gao Z.-H."/>
            <person name="Qiu L.-H."/>
        </authorList>
    </citation>
    <scope>NUCLEOTIDE SEQUENCE [LARGE SCALE GENOMIC DNA]</scope>
    <source>
        <strain evidence="2 3">DHOM06</strain>
    </source>
</reference>
<comment type="caution">
    <text evidence="2">The sequence shown here is derived from an EMBL/GenBank/DDBJ whole genome shotgun (WGS) entry which is preliminary data.</text>
</comment>